<gene>
    <name evidence="1" type="ORF">IQ247_02090</name>
</gene>
<dbReference type="EMBL" id="JADEWL010000004">
    <property type="protein sequence ID" value="MBE9211518.1"/>
    <property type="molecule type" value="Genomic_DNA"/>
</dbReference>
<dbReference type="Gene3D" id="3.30.530.20">
    <property type="match status" value="1"/>
</dbReference>
<evidence type="ECO:0000313" key="2">
    <source>
        <dbReference type="Proteomes" id="UP000620559"/>
    </source>
</evidence>
<dbReference type="AlphaFoldDB" id="A0A8J7F0W0"/>
<dbReference type="PANTHER" id="PTHR36166">
    <property type="entry name" value="CHROMOSOME 9, WHOLE GENOME SHOTGUN SEQUENCE"/>
    <property type="match status" value="1"/>
</dbReference>
<dbReference type="SUPFAM" id="SSF55961">
    <property type="entry name" value="Bet v1-like"/>
    <property type="match status" value="1"/>
</dbReference>
<organism evidence="1 2">
    <name type="scientific">Plectonema cf. radiosum LEGE 06105</name>
    <dbReference type="NCBI Taxonomy" id="945769"/>
    <lineage>
        <taxon>Bacteria</taxon>
        <taxon>Bacillati</taxon>
        <taxon>Cyanobacteriota</taxon>
        <taxon>Cyanophyceae</taxon>
        <taxon>Oscillatoriophycideae</taxon>
        <taxon>Oscillatoriales</taxon>
        <taxon>Microcoleaceae</taxon>
        <taxon>Plectonema</taxon>
    </lineage>
</organism>
<dbReference type="PANTHER" id="PTHR36166:SF1">
    <property type="entry name" value="SRPBCC DOMAIN-CONTAINING PROTEIN"/>
    <property type="match status" value="1"/>
</dbReference>
<comment type="caution">
    <text evidence="1">The sequence shown here is derived from an EMBL/GenBank/DDBJ whole genome shotgun (WGS) entry which is preliminary data.</text>
</comment>
<dbReference type="RefSeq" id="WP_193916551.1">
    <property type="nucleotide sequence ID" value="NZ_JADEWL010000004.1"/>
</dbReference>
<protein>
    <submittedName>
        <fullName evidence="1">Uncharacterized protein</fullName>
    </submittedName>
</protein>
<accession>A0A8J7F0W0</accession>
<evidence type="ECO:0000313" key="1">
    <source>
        <dbReference type="EMBL" id="MBE9211518.1"/>
    </source>
</evidence>
<keyword evidence="2" id="KW-1185">Reference proteome</keyword>
<name>A0A8J7F0W0_9CYAN</name>
<dbReference type="InterPro" id="IPR023393">
    <property type="entry name" value="START-like_dom_sf"/>
</dbReference>
<dbReference type="Proteomes" id="UP000620559">
    <property type="component" value="Unassembled WGS sequence"/>
</dbReference>
<reference evidence="1" key="1">
    <citation type="submission" date="2020-10" db="EMBL/GenBank/DDBJ databases">
        <authorList>
            <person name="Castelo-Branco R."/>
            <person name="Eusebio N."/>
            <person name="Adriana R."/>
            <person name="Vieira A."/>
            <person name="Brugerolle De Fraissinette N."/>
            <person name="Rezende De Castro R."/>
            <person name="Schneider M.P."/>
            <person name="Vasconcelos V."/>
            <person name="Leao P.N."/>
        </authorList>
    </citation>
    <scope>NUCLEOTIDE SEQUENCE</scope>
    <source>
        <strain evidence="1">LEGE 06105</strain>
    </source>
</reference>
<proteinExistence type="predicted"/>
<sequence length="86" mass="10050">MERIFDIEIIAIEFPSLLEWQGGEPDTFVGRHRFELHQATSDQTVFHNSETFSGTMASTILDMSRTALEEEFHTFNQALKKRVEFR</sequence>